<feature type="compositionally biased region" description="Pro residues" evidence="11">
    <location>
        <begin position="227"/>
        <end position="238"/>
    </location>
</feature>
<dbReference type="Pfam" id="PF08577">
    <property type="entry name" value="PI31_Prot_C"/>
    <property type="match status" value="1"/>
</dbReference>
<sequence length="403" mass="42131">MVDPLNFNSLLTLLPTLLPPGTSSPLPVSTDVIAALVHTIHTALHFRLISPAYQVNEIHPHREPDSSSSGEDVDDNMSEATAVEQEDGSPPPVGRLAEDWNSRGELSYSFHYKHDQSAMDFRIRVGRMGNRVQIDAMAEDGAPHTLSVILTDIVEPGAFPIPSSATSSAAETGDGPDGLARAVGFKSVNDIKAFVEKYKREIISKLVPDLELAGYSESRGPDAHLPPMAPHQPDPNPPHSIINPLADIRSPYNPASIGHRDLDPLASMRPPDLFNPNADGGGMYMDFSHPLFDSRRRGIDPDVEGPGGTIQPPGARWDPVGPGMGPGGGRPYPGPAGNPLSGAGHGDRWGDELPPPGEFGPDLGRFGGNIGGPLGGGRGGRGGGSGGSRGGGSGGFGGGSMFM</sequence>
<feature type="signal peptide" evidence="12">
    <location>
        <begin position="1"/>
        <end position="23"/>
    </location>
</feature>
<dbReference type="Pfam" id="PF11566">
    <property type="entry name" value="PI31_Prot_N"/>
    <property type="match status" value="1"/>
</dbReference>
<feature type="region of interest" description="Disordered" evidence="11">
    <location>
        <begin position="59"/>
        <end position="93"/>
    </location>
</feature>
<keyword evidence="12" id="KW-0732">Signal</keyword>
<name>A0A1E3I257_9TREE</name>
<dbReference type="PANTHER" id="PTHR13266">
    <property type="entry name" value="PROTEASOME INHIBITOR"/>
    <property type="match status" value="1"/>
</dbReference>
<feature type="region of interest" description="Disordered" evidence="11">
    <location>
        <begin position="217"/>
        <end position="239"/>
    </location>
</feature>
<reference evidence="13" key="3">
    <citation type="submission" date="2024-01" db="EMBL/GenBank/DDBJ databases">
        <authorList>
            <person name="Coelho M.A."/>
            <person name="David-Palma M."/>
            <person name="Shea T."/>
            <person name="Sun S."/>
            <person name="Cuomo C.A."/>
            <person name="Heitman J."/>
        </authorList>
    </citation>
    <scope>NUCLEOTIDE SEQUENCE</scope>
    <source>
        <strain evidence="13">CBS 7841</strain>
    </source>
</reference>
<keyword evidence="9" id="KW-0007">Acetylation</keyword>
<dbReference type="PANTHER" id="PTHR13266:SF1">
    <property type="entry name" value="PROTEASOME INHIBITOR PI31 SUBUNIT"/>
    <property type="match status" value="1"/>
</dbReference>
<evidence type="ECO:0000256" key="8">
    <source>
        <dbReference type="ARBA" id="ARBA00022942"/>
    </source>
</evidence>
<dbReference type="GO" id="GO:0070628">
    <property type="term" value="F:proteasome binding"/>
    <property type="evidence" value="ECO:0007669"/>
    <property type="project" value="InterPro"/>
</dbReference>
<keyword evidence="8" id="KW-0647">Proteasome</keyword>
<dbReference type="OrthoDB" id="68090at2759"/>
<feature type="region of interest" description="Disordered" evidence="11">
    <location>
        <begin position="304"/>
        <end position="403"/>
    </location>
</feature>
<dbReference type="GO" id="GO:0005783">
    <property type="term" value="C:endoplasmic reticulum"/>
    <property type="evidence" value="ECO:0007669"/>
    <property type="project" value="UniProtKB-SubCell"/>
</dbReference>
<evidence type="ECO:0000313" key="13">
    <source>
        <dbReference type="EMBL" id="WVN88163.1"/>
    </source>
</evidence>
<organism evidence="13 14">
    <name type="scientific">Cryptococcus depauperatus CBS 7841</name>
    <dbReference type="NCBI Taxonomy" id="1295531"/>
    <lineage>
        <taxon>Eukaryota</taxon>
        <taxon>Fungi</taxon>
        <taxon>Dikarya</taxon>
        <taxon>Basidiomycota</taxon>
        <taxon>Agaricomycotina</taxon>
        <taxon>Tremellomycetes</taxon>
        <taxon>Tremellales</taxon>
        <taxon>Cryptococcaceae</taxon>
        <taxon>Cryptococcus</taxon>
    </lineage>
</organism>
<feature type="compositionally biased region" description="Gly residues" evidence="11">
    <location>
        <begin position="322"/>
        <end position="331"/>
    </location>
</feature>
<keyword evidence="4" id="KW-0488">Methylation</keyword>
<dbReference type="VEuPathDB" id="FungiDB:L203_05397"/>
<reference evidence="13" key="2">
    <citation type="journal article" date="2022" name="Elife">
        <title>Obligate sexual reproduction of a homothallic fungus closely related to the Cryptococcus pathogenic species complex.</title>
        <authorList>
            <person name="Passer A.R."/>
            <person name="Clancey S.A."/>
            <person name="Shea T."/>
            <person name="David-Palma M."/>
            <person name="Averette A.F."/>
            <person name="Boekhout T."/>
            <person name="Porcel B.M."/>
            <person name="Nowrousian M."/>
            <person name="Cuomo C.A."/>
            <person name="Sun S."/>
            <person name="Heitman J."/>
            <person name="Coelho M.A."/>
        </authorList>
    </citation>
    <scope>NUCLEOTIDE SEQUENCE</scope>
    <source>
        <strain evidence="13">CBS 7841</strain>
    </source>
</reference>
<feature type="compositionally biased region" description="Gly residues" evidence="11">
    <location>
        <begin position="365"/>
        <end position="403"/>
    </location>
</feature>
<dbReference type="KEGG" id="cdep:91087575"/>
<dbReference type="InterPro" id="IPR045128">
    <property type="entry name" value="PI31-like"/>
</dbReference>
<dbReference type="GeneID" id="91087575"/>
<dbReference type="GO" id="GO:0000502">
    <property type="term" value="C:proteasome complex"/>
    <property type="evidence" value="ECO:0007669"/>
    <property type="project" value="UniProtKB-KW"/>
</dbReference>
<evidence type="ECO:0000256" key="11">
    <source>
        <dbReference type="SAM" id="MobiDB-lite"/>
    </source>
</evidence>
<evidence type="ECO:0000256" key="5">
    <source>
        <dbReference type="ARBA" id="ARBA00022490"/>
    </source>
</evidence>
<evidence type="ECO:0000256" key="7">
    <source>
        <dbReference type="ARBA" id="ARBA00022824"/>
    </source>
</evidence>
<comment type="function">
    <text evidence="10">Plays an important role in control of proteasome function. Inhibits the hydrolysis of protein and peptide substrates by the 20S proteasome. Also inhibits the activation of the proteasome by the proteasome regulatory proteins PA700 and PA28.</text>
</comment>
<evidence type="ECO:0000256" key="9">
    <source>
        <dbReference type="ARBA" id="ARBA00022990"/>
    </source>
</evidence>
<feature type="chain" id="PRO_5044005571" evidence="12">
    <location>
        <begin position="24"/>
        <end position="403"/>
    </location>
</feature>
<evidence type="ECO:0000256" key="6">
    <source>
        <dbReference type="ARBA" id="ARBA00022553"/>
    </source>
</evidence>
<evidence type="ECO:0000256" key="1">
    <source>
        <dbReference type="ARBA" id="ARBA00004240"/>
    </source>
</evidence>
<evidence type="ECO:0000256" key="4">
    <source>
        <dbReference type="ARBA" id="ARBA00022481"/>
    </source>
</evidence>
<evidence type="ECO:0000256" key="3">
    <source>
        <dbReference type="ARBA" id="ARBA00006405"/>
    </source>
</evidence>
<evidence type="ECO:0000256" key="10">
    <source>
        <dbReference type="ARBA" id="ARBA00024805"/>
    </source>
</evidence>
<dbReference type="EMBL" id="CP143787">
    <property type="protein sequence ID" value="WVN88163.1"/>
    <property type="molecule type" value="Genomic_DNA"/>
</dbReference>
<reference evidence="13" key="1">
    <citation type="submission" date="2016-06" db="EMBL/GenBank/DDBJ databases">
        <authorList>
            <person name="Cuomo C."/>
            <person name="Litvintseva A."/>
            <person name="Heitman J."/>
            <person name="Chen Y."/>
            <person name="Sun S."/>
            <person name="Springer D."/>
            <person name="Dromer F."/>
            <person name="Young S."/>
            <person name="Zeng Q."/>
            <person name="Chapman S."/>
            <person name="Gujja S."/>
            <person name="Saif S."/>
            <person name="Birren B."/>
        </authorList>
    </citation>
    <scope>NUCLEOTIDE SEQUENCE</scope>
    <source>
        <strain evidence="13">CBS 7841</strain>
    </source>
</reference>
<dbReference type="GO" id="GO:0043161">
    <property type="term" value="P:proteasome-mediated ubiquitin-dependent protein catabolic process"/>
    <property type="evidence" value="ECO:0007669"/>
    <property type="project" value="InterPro"/>
</dbReference>
<gene>
    <name evidence="13" type="ORF">L203_103364</name>
</gene>
<evidence type="ECO:0000256" key="2">
    <source>
        <dbReference type="ARBA" id="ARBA00004496"/>
    </source>
</evidence>
<dbReference type="AlphaFoldDB" id="A0A1E3I257"/>
<protein>
    <submittedName>
        <fullName evidence="13">Uncharacterized protein</fullName>
    </submittedName>
</protein>
<keyword evidence="14" id="KW-1185">Reference proteome</keyword>
<keyword evidence="5" id="KW-0963">Cytoplasm</keyword>
<comment type="subcellular location">
    <subcellularLocation>
        <location evidence="2">Cytoplasm</location>
    </subcellularLocation>
    <subcellularLocation>
        <location evidence="1">Endoplasmic reticulum</location>
    </subcellularLocation>
</comment>
<comment type="similarity">
    <text evidence="3">Belongs to the proteasome inhibitor PI31 family.</text>
</comment>
<accession>A0A1E3I257</accession>
<dbReference type="RefSeq" id="XP_066068863.1">
    <property type="nucleotide sequence ID" value="XM_066212766.1"/>
</dbReference>
<dbReference type="Proteomes" id="UP000094043">
    <property type="component" value="Chromosome 4"/>
</dbReference>
<evidence type="ECO:0000313" key="14">
    <source>
        <dbReference type="Proteomes" id="UP000094043"/>
    </source>
</evidence>
<keyword evidence="6" id="KW-0597">Phosphoprotein</keyword>
<keyword evidence="7" id="KW-0256">Endoplasmic reticulum</keyword>
<dbReference type="GO" id="GO:0004866">
    <property type="term" value="F:endopeptidase inhibitor activity"/>
    <property type="evidence" value="ECO:0007669"/>
    <property type="project" value="InterPro"/>
</dbReference>
<dbReference type="Gene3D" id="3.40.1000.30">
    <property type="match status" value="1"/>
</dbReference>
<proteinExistence type="inferred from homology"/>
<dbReference type="InterPro" id="IPR021625">
    <property type="entry name" value="PI31_Prot_N"/>
</dbReference>
<dbReference type="InterPro" id="IPR013886">
    <property type="entry name" value="PI31_Prot_C"/>
</dbReference>
<evidence type="ECO:0000256" key="12">
    <source>
        <dbReference type="SAM" id="SignalP"/>
    </source>
</evidence>